<dbReference type="EMBL" id="FUYN01000002">
    <property type="protein sequence ID" value="SKB35614.1"/>
    <property type="molecule type" value="Genomic_DNA"/>
</dbReference>
<evidence type="ECO:0000313" key="1">
    <source>
        <dbReference type="EMBL" id="SKB35614.1"/>
    </source>
</evidence>
<dbReference type="RefSeq" id="WP_079588938.1">
    <property type="nucleotide sequence ID" value="NZ_CP154629.1"/>
</dbReference>
<protein>
    <submittedName>
        <fullName evidence="1">Uncharacterized protein</fullName>
    </submittedName>
</protein>
<reference evidence="2" key="1">
    <citation type="submission" date="2017-02" db="EMBL/GenBank/DDBJ databases">
        <authorList>
            <person name="Varghese N."/>
            <person name="Submissions S."/>
        </authorList>
    </citation>
    <scope>NUCLEOTIDE SEQUENCE [LARGE SCALE GENOMIC DNA]</scope>
    <source>
        <strain evidence="2">ATCC 35199</strain>
    </source>
</reference>
<dbReference type="Proteomes" id="UP000243406">
    <property type="component" value="Unassembled WGS sequence"/>
</dbReference>
<accession>A0A1T5AKW3</accession>
<gene>
    <name evidence="1" type="ORF">SAMN02745120_0995</name>
</gene>
<proteinExistence type="predicted"/>
<name>A0A1T5AKW3_9FIRM</name>
<sequence length="60" mass="7186">MIEGKSYEITIKLNTAKSKVKMRMKFLEELNNELYLFKHPAGYKECFLKKLHGIDYMIKE</sequence>
<dbReference type="AlphaFoldDB" id="A0A1T5AKW3"/>
<keyword evidence="2" id="KW-1185">Reference proteome</keyword>
<evidence type="ECO:0000313" key="2">
    <source>
        <dbReference type="Proteomes" id="UP000243406"/>
    </source>
</evidence>
<organism evidence="1 2">
    <name type="scientific">Acetoanaerobium noterae</name>
    <dbReference type="NCBI Taxonomy" id="745369"/>
    <lineage>
        <taxon>Bacteria</taxon>
        <taxon>Bacillati</taxon>
        <taxon>Bacillota</taxon>
        <taxon>Clostridia</taxon>
        <taxon>Peptostreptococcales</taxon>
        <taxon>Filifactoraceae</taxon>
        <taxon>Acetoanaerobium</taxon>
    </lineage>
</organism>